<feature type="compositionally biased region" description="Basic and acidic residues" evidence="1">
    <location>
        <begin position="98"/>
        <end position="114"/>
    </location>
</feature>
<reference evidence="2" key="1">
    <citation type="submission" date="2022-03" db="EMBL/GenBank/DDBJ databases">
        <authorList>
            <person name="Sayadi A."/>
        </authorList>
    </citation>
    <scope>NUCLEOTIDE SEQUENCE</scope>
</reference>
<accession>A0A9P0MKG7</accession>
<evidence type="ECO:0000313" key="3">
    <source>
        <dbReference type="Proteomes" id="UP001152888"/>
    </source>
</evidence>
<proteinExistence type="predicted"/>
<comment type="caution">
    <text evidence="2">The sequence shown here is derived from an EMBL/GenBank/DDBJ whole genome shotgun (WGS) entry which is preliminary data.</text>
</comment>
<sequence>MKVMLQTYHLKCKNLLKSNTRIPKNTLEGFRLGSKALFDISACKCQEFLKCACPKNKKIPARERGFITDQRTARQMVIGALDVVTTTKITKTLKRKSIRENSKSKRLKKTETCTEKLSSTSESESVQSDAEEPTQIKLRTSSGQSKSDTRLDYTLLSKTCDRFGVSDRAGAAIASVVLHASGSQVIDKNKLRRERKKARENIVSQQTVSQIHALYLTEEKIRL</sequence>
<feature type="compositionally biased region" description="Low complexity" evidence="1">
    <location>
        <begin position="115"/>
        <end position="125"/>
    </location>
</feature>
<dbReference type="EMBL" id="CAKOFQ010008556">
    <property type="protein sequence ID" value="CAH2014793.1"/>
    <property type="molecule type" value="Genomic_DNA"/>
</dbReference>
<protein>
    <submittedName>
        <fullName evidence="2">Uncharacterized protein</fullName>
    </submittedName>
</protein>
<evidence type="ECO:0000313" key="2">
    <source>
        <dbReference type="EMBL" id="CAH2014793.1"/>
    </source>
</evidence>
<dbReference type="Proteomes" id="UP001152888">
    <property type="component" value="Unassembled WGS sequence"/>
</dbReference>
<evidence type="ECO:0000256" key="1">
    <source>
        <dbReference type="SAM" id="MobiDB-lite"/>
    </source>
</evidence>
<name>A0A9P0MKG7_ACAOB</name>
<dbReference type="AlphaFoldDB" id="A0A9P0MKG7"/>
<dbReference type="OrthoDB" id="6782793at2759"/>
<organism evidence="2 3">
    <name type="scientific">Acanthoscelides obtectus</name>
    <name type="common">Bean weevil</name>
    <name type="synonym">Bruchus obtectus</name>
    <dbReference type="NCBI Taxonomy" id="200917"/>
    <lineage>
        <taxon>Eukaryota</taxon>
        <taxon>Metazoa</taxon>
        <taxon>Ecdysozoa</taxon>
        <taxon>Arthropoda</taxon>
        <taxon>Hexapoda</taxon>
        <taxon>Insecta</taxon>
        <taxon>Pterygota</taxon>
        <taxon>Neoptera</taxon>
        <taxon>Endopterygota</taxon>
        <taxon>Coleoptera</taxon>
        <taxon>Polyphaga</taxon>
        <taxon>Cucujiformia</taxon>
        <taxon>Chrysomeloidea</taxon>
        <taxon>Chrysomelidae</taxon>
        <taxon>Bruchinae</taxon>
        <taxon>Bruchini</taxon>
        <taxon>Acanthoscelides</taxon>
    </lineage>
</organism>
<feature type="region of interest" description="Disordered" evidence="1">
    <location>
        <begin position="95"/>
        <end position="146"/>
    </location>
</feature>
<gene>
    <name evidence="2" type="ORF">ACAOBT_LOCUS34358</name>
</gene>
<feature type="compositionally biased region" description="Polar residues" evidence="1">
    <location>
        <begin position="137"/>
        <end position="146"/>
    </location>
</feature>
<keyword evidence="3" id="KW-1185">Reference proteome</keyword>